<organism evidence="2 3">
    <name type="scientific">Hyphomonas adhaerens</name>
    <dbReference type="NCBI Taxonomy" id="81029"/>
    <lineage>
        <taxon>Bacteria</taxon>
        <taxon>Pseudomonadati</taxon>
        <taxon>Pseudomonadota</taxon>
        <taxon>Alphaproteobacteria</taxon>
        <taxon>Hyphomonadales</taxon>
        <taxon>Hyphomonadaceae</taxon>
        <taxon>Hyphomonas</taxon>
    </lineage>
</organism>
<dbReference type="Proteomes" id="UP000259610">
    <property type="component" value="Unassembled WGS sequence"/>
</dbReference>
<gene>
    <name evidence="2" type="ORF">DCG58_18505</name>
</gene>
<protein>
    <submittedName>
        <fullName evidence="2">Uncharacterized protein</fullName>
    </submittedName>
</protein>
<name>A0A3B9H3B0_9PROT</name>
<dbReference type="EMBL" id="DMAN01000419">
    <property type="protein sequence ID" value="HAE29157.1"/>
    <property type="molecule type" value="Genomic_DNA"/>
</dbReference>
<reference evidence="2 3" key="1">
    <citation type="journal article" date="2018" name="Nat. Biotechnol.">
        <title>A standardized bacterial taxonomy based on genome phylogeny substantially revises the tree of life.</title>
        <authorList>
            <person name="Parks D.H."/>
            <person name="Chuvochina M."/>
            <person name="Waite D.W."/>
            <person name="Rinke C."/>
            <person name="Skarshewski A."/>
            <person name="Chaumeil P.A."/>
            <person name="Hugenholtz P."/>
        </authorList>
    </citation>
    <scope>NUCLEOTIDE SEQUENCE [LARGE SCALE GENOMIC DNA]</scope>
    <source>
        <strain evidence="2">UBA8733</strain>
    </source>
</reference>
<dbReference type="AlphaFoldDB" id="A0A3B9H3B0"/>
<dbReference type="RefSeq" id="WP_272992866.1">
    <property type="nucleotide sequence ID" value="NZ_CAJWRG010000003.1"/>
</dbReference>
<accession>A0A3B9H3B0</accession>
<comment type="caution">
    <text evidence="2">The sequence shown here is derived from an EMBL/GenBank/DDBJ whole genome shotgun (WGS) entry which is preliminary data.</text>
</comment>
<sequence>MLKWLFWLLDPGGYEFRYGDIVVLEGEAHAHGDKRIRIRRVRRSSATPEQIAEHEQRMAALDARRS</sequence>
<evidence type="ECO:0000313" key="2">
    <source>
        <dbReference type="EMBL" id="HAE29157.1"/>
    </source>
</evidence>
<feature type="region of interest" description="Disordered" evidence="1">
    <location>
        <begin position="47"/>
        <end position="66"/>
    </location>
</feature>
<feature type="compositionally biased region" description="Basic and acidic residues" evidence="1">
    <location>
        <begin position="51"/>
        <end position="66"/>
    </location>
</feature>
<evidence type="ECO:0000256" key="1">
    <source>
        <dbReference type="SAM" id="MobiDB-lite"/>
    </source>
</evidence>
<evidence type="ECO:0000313" key="3">
    <source>
        <dbReference type="Proteomes" id="UP000259610"/>
    </source>
</evidence>
<proteinExistence type="predicted"/>